<dbReference type="EMBL" id="JH600070">
    <property type="protein sequence ID" value="EIJ43614.1"/>
    <property type="molecule type" value="Genomic_DNA"/>
</dbReference>
<gene>
    <name evidence="2" type="ORF">BegalDRAFT_2779</name>
</gene>
<dbReference type="OrthoDB" id="9913863at2"/>
<feature type="transmembrane region" description="Helical" evidence="1">
    <location>
        <begin position="12"/>
        <end position="33"/>
    </location>
</feature>
<evidence type="ECO:0000256" key="1">
    <source>
        <dbReference type="SAM" id="Phobius"/>
    </source>
</evidence>
<proteinExistence type="predicted"/>
<dbReference type="AlphaFoldDB" id="I3CJ21"/>
<sequence>MDSSGLKNGKKINWVYYVLILVCTCIFACSEIVTTPVVQTTGNSHSRLTPTQYAFNQHLRNLVNQLDIGDYDHLPLGFGYVEPRDLGAEHDSWLVFDHNNAYFQAVYQQAQRQFGTAPINLICAVIPSYLRAQSRPSKSYQPYTFIGSGNIASKNIYRSVRTRPIRYPRDLAVGDWVFAFKSGEVEPHHTMVIAERGGELVIIGFTGTTPSEPHPRRRLAALQILPVSSLFMPYTQLRAFKGNLATAVY</sequence>
<name>I3CJ21_9GAMM</name>
<dbReference type="HOGENOM" id="CLU_1114139_0_0_6"/>
<accession>I3CJ21</accession>
<evidence type="ECO:0000313" key="2">
    <source>
        <dbReference type="EMBL" id="EIJ43614.1"/>
    </source>
</evidence>
<dbReference type="RefSeq" id="WP_002690928.1">
    <property type="nucleotide sequence ID" value="NZ_JH600070.1"/>
</dbReference>
<evidence type="ECO:0000313" key="3">
    <source>
        <dbReference type="Proteomes" id="UP000005744"/>
    </source>
</evidence>
<reference evidence="2 3" key="1">
    <citation type="submission" date="2011-11" db="EMBL/GenBank/DDBJ databases">
        <title>Improved High-Quality Draft sequence of Beggiatoa alba B18lD.</title>
        <authorList>
            <consortium name="US DOE Joint Genome Institute"/>
            <person name="Lucas S."/>
            <person name="Han J."/>
            <person name="Lapidus A."/>
            <person name="Cheng J.-F."/>
            <person name="Goodwin L."/>
            <person name="Pitluck S."/>
            <person name="Peters L."/>
            <person name="Mikhailova N."/>
            <person name="Held B."/>
            <person name="Detter J.C."/>
            <person name="Han C."/>
            <person name="Tapia R."/>
            <person name="Land M."/>
            <person name="Hauser L."/>
            <person name="Kyrpides N."/>
            <person name="Ivanova N."/>
            <person name="Pagani I."/>
            <person name="Samuel K."/>
            <person name="Teske A."/>
            <person name="Mueller J."/>
            <person name="Woyke T."/>
        </authorList>
    </citation>
    <scope>NUCLEOTIDE SEQUENCE [LARGE SCALE GENOMIC DNA]</scope>
    <source>
        <strain evidence="2 3">B18LD</strain>
    </source>
</reference>
<dbReference type="Proteomes" id="UP000005744">
    <property type="component" value="Unassembled WGS sequence"/>
</dbReference>
<keyword evidence="1" id="KW-1133">Transmembrane helix</keyword>
<keyword evidence="1" id="KW-0472">Membrane</keyword>
<keyword evidence="3" id="KW-1185">Reference proteome</keyword>
<organism evidence="2 3">
    <name type="scientific">Beggiatoa alba B18LD</name>
    <dbReference type="NCBI Taxonomy" id="395493"/>
    <lineage>
        <taxon>Bacteria</taxon>
        <taxon>Pseudomonadati</taxon>
        <taxon>Pseudomonadota</taxon>
        <taxon>Gammaproteobacteria</taxon>
        <taxon>Thiotrichales</taxon>
        <taxon>Thiotrichaceae</taxon>
        <taxon>Beggiatoa</taxon>
    </lineage>
</organism>
<keyword evidence="1" id="KW-0812">Transmembrane</keyword>
<protein>
    <submittedName>
        <fullName evidence="2">Uncharacterized protein</fullName>
    </submittedName>
</protein>
<dbReference type="STRING" id="395493.BegalDRAFT_2779"/>